<dbReference type="AlphaFoldDB" id="A0A0E3ZBX8"/>
<evidence type="ECO:0000313" key="3">
    <source>
        <dbReference type="Proteomes" id="UP000033103"/>
    </source>
</evidence>
<evidence type="ECO:0000259" key="1">
    <source>
        <dbReference type="Pfam" id="PF12146"/>
    </source>
</evidence>
<dbReference type="SUPFAM" id="SSF53474">
    <property type="entry name" value="alpha/beta-Hydrolases"/>
    <property type="match status" value="1"/>
</dbReference>
<evidence type="ECO:0000313" key="2">
    <source>
        <dbReference type="EMBL" id="AKC95806.1"/>
    </source>
</evidence>
<feature type="domain" description="Serine aminopeptidase S33" evidence="1">
    <location>
        <begin position="25"/>
        <end position="262"/>
    </location>
</feature>
<dbReference type="KEGG" id="sns:VC03_04800"/>
<gene>
    <name evidence="2" type="ORF">VC03_04800</name>
</gene>
<dbReference type="InterPro" id="IPR022742">
    <property type="entry name" value="Hydrolase_4"/>
</dbReference>
<reference evidence="2 3" key="1">
    <citation type="journal article" date="2012" name="BMC Genomics">
        <title>Genomic sequence analysis and characterization of Sneathia amnii sp. nov.</title>
        <authorList>
            <consortium name="Vaginal Microbiome Consortium (additional members)"/>
            <person name="Harwich M.D.Jr."/>
            <person name="Serrano M.G."/>
            <person name="Fettweis J.M."/>
            <person name="Alves J.M."/>
            <person name="Reimers M.A."/>
            <person name="Buck G.A."/>
            <person name="Jefferson K.K."/>
        </authorList>
    </citation>
    <scope>NUCLEOTIDE SEQUENCE [LARGE SCALE GENOMIC DNA]</scope>
    <source>
        <strain evidence="2 3">SN35</strain>
    </source>
</reference>
<name>A0A0E3ZBX8_9FUSO</name>
<dbReference type="EMBL" id="CP011280">
    <property type="protein sequence ID" value="AKC95806.1"/>
    <property type="molecule type" value="Genomic_DNA"/>
</dbReference>
<organism evidence="2 3">
    <name type="scientific">Sneathia vaginalis</name>
    <dbReference type="NCBI Taxonomy" id="187101"/>
    <lineage>
        <taxon>Bacteria</taxon>
        <taxon>Fusobacteriati</taxon>
        <taxon>Fusobacteriota</taxon>
        <taxon>Fusobacteriia</taxon>
        <taxon>Fusobacteriales</taxon>
        <taxon>Leptotrichiaceae</taxon>
        <taxon>Sneathia</taxon>
    </lineage>
</organism>
<keyword evidence="3" id="KW-1185">Reference proteome</keyword>
<dbReference type="PATRIC" id="fig|1069640.6.peg.952"/>
<dbReference type="STRING" id="187101.VC03_04800"/>
<dbReference type="RefSeq" id="WP_046328910.1">
    <property type="nucleotide sequence ID" value="NZ_CP011280.1"/>
</dbReference>
<proteinExistence type="predicted"/>
<sequence length="293" mass="34545">MVKEFFEGYNQKNIEYYMKEHTDKKCKKIVLIHDMFEDIDLYIDFIEYFFNQGYDVYVPEIRGNGNLREKEYTDFGDGRIEAVLKDIDIFIHKKFVNVRYSDIILVGQGIGALISYYTFIGNKFNTLILSSLFMENLITINANILLSKIEEKANVKNSRLNKYYYSTSKKYLKEGVHGMITADSNFKKKLREDKKYMISASPAYFNDMLRLCRYVKKNFKNIPDGVNILNIYGGEDIYLNSDKIKKYMIGINSNTRNIRIFKNEKGRRNSLLEVNKDVVYGKINEWLKEVTNE</sequence>
<dbReference type="OrthoDB" id="9806902at2"/>
<dbReference type="InterPro" id="IPR029058">
    <property type="entry name" value="AB_hydrolase_fold"/>
</dbReference>
<dbReference type="HOGENOM" id="CLU_026209_1_1_0"/>
<dbReference type="Proteomes" id="UP000033103">
    <property type="component" value="Chromosome"/>
</dbReference>
<dbReference type="Pfam" id="PF12146">
    <property type="entry name" value="Hydrolase_4"/>
    <property type="match status" value="1"/>
</dbReference>
<accession>A0A0E3ZBX8</accession>
<dbReference type="Gene3D" id="3.40.50.1820">
    <property type="entry name" value="alpha/beta hydrolase"/>
    <property type="match status" value="1"/>
</dbReference>
<protein>
    <recommendedName>
        <fullName evidence="1">Serine aminopeptidase S33 domain-containing protein</fullName>
    </recommendedName>
</protein>